<dbReference type="AlphaFoldDB" id="A0A098BTH2"/>
<feature type="transmembrane region" description="Helical" evidence="6">
    <location>
        <begin position="470"/>
        <end position="489"/>
    </location>
</feature>
<evidence type="ECO:0000256" key="4">
    <source>
        <dbReference type="ARBA" id="ARBA00022989"/>
    </source>
</evidence>
<dbReference type="EMBL" id="CCSD01000107">
    <property type="protein sequence ID" value="CDZ91978.1"/>
    <property type="molecule type" value="Genomic_DNA"/>
</dbReference>
<dbReference type="InterPro" id="IPR004477">
    <property type="entry name" value="ComEC_N"/>
</dbReference>
<evidence type="ECO:0000256" key="5">
    <source>
        <dbReference type="ARBA" id="ARBA00023136"/>
    </source>
</evidence>
<dbReference type="InterPro" id="IPR052159">
    <property type="entry name" value="Competence_DNA_uptake"/>
</dbReference>
<dbReference type="NCBIfam" id="TIGR00360">
    <property type="entry name" value="ComEC_N-term"/>
    <property type="match status" value="1"/>
</dbReference>
<keyword evidence="2" id="KW-1003">Cell membrane</keyword>
<feature type="transmembrane region" description="Helical" evidence="6">
    <location>
        <begin position="244"/>
        <end position="267"/>
    </location>
</feature>
<dbReference type="PANTHER" id="PTHR30619">
    <property type="entry name" value="DNA INTERNALIZATION/COMPETENCE PROTEIN COMEC/REC2"/>
    <property type="match status" value="1"/>
</dbReference>
<dbReference type="eggNOG" id="COG0658">
    <property type="taxonomic scope" value="Bacteria"/>
</dbReference>
<dbReference type="GO" id="GO:0005886">
    <property type="term" value="C:plasma membrane"/>
    <property type="evidence" value="ECO:0007669"/>
    <property type="project" value="UniProtKB-SubCell"/>
</dbReference>
<evidence type="ECO:0000259" key="7">
    <source>
        <dbReference type="Pfam" id="PF03772"/>
    </source>
</evidence>
<feature type="transmembrane region" description="Helical" evidence="6">
    <location>
        <begin position="419"/>
        <end position="440"/>
    </location>
</feature>
<evidence type="ECO:0000256" key="6">
    <source>
        <dbReference type="SAM" id="Phobius"/>
    </source>
</evidence>
<keyword evidence="4 6" id="KW-1133">Transmembrane helix</keyword>
<feature type="transmembrane region" description="Helical" evidence="6">
    <location>
        <begin position="379"/>
        <end position="407"/>
    </location>
</feature>
<evidence type="ECO:0000313" key="8">
    <source>
        <dbReference type="EMBL" id="CDZ91978.1"/>
    </source>
</evidence>
<feature type="transmembrane region" description="Helical" evidence="6">
    <location>
        <begin position="63"/>
        <end position="83"/>
    </location>
</feature>
<proteinExistence type="predicted"/>
<keyword evidence="5 6" id="KW-0472">Membrane</keyword>
<feature type="transmembrane region" description="Helical" evidence="6">
    <location>
        <begin position="28"/>
        <end position="51"/>
    </location>
</feature>
<evidence type="ECO:0000256" key="1">
    <source>
        <dbReference type="ARBA" id="ARBA00004651"/>
    </source>
</evidence>
<feature type="transmembrane region" description="Helical" evidence="6">
    <location>
        <begin position="346"/>
        <end position="367"/>
    </location>
</feature>
<keyword evidence="3 6" id="KW-0812">Transmembrane</keyword>
<feature type="transmembrane region" description="Helical" evidence="6">
    <location>
        <begin position="274"/>
        <end position="294"/>
    </location>
</feature>
<dbReference type="OrthoDB" id="7177610at2"/>
<name>A0A098BTH2_9NOCA</name>
<accession>A0A098BTH2</accession>
<reference evidence="8 9" key="1">
    <citation type="journal article" date="2014" name="Genome Announc.">
        <title>Draft Genome Sequence of Propane- and Butane-Oxidizing Actinobacterium Rhodococcus ruber IEGM 231.</title>
        <authorList>
            <person name="Ivshina I.B."/>
            <person name="Kuyukina M.S."/>
            <person name="Krivoruchko A.V."/>
            <person name="Barbe V."/>
            <person name="Fischer C."/>
        </authorList>
    </citation>
    <scope>NUCLEOTIDE SEQUENCE [LARGE SCALE GENOMIC DNA]</scope>
</reference>
<gene>
    <name evidence="8" type="ORF">RHRU231_910017</name>
</gene>
<dbReference type="RefSeq" id="WP_040275157.1">
    <property type="nucleotide sequence ID" value="NZ_JAJNCM010000003.1"/>
</dbReference>
<evidence type="ECO:0000256" key="2">
    <source>
        <dbReference type="ARBA" id="ARBA00022475"/>
    </source>
</evidence>
<evidence type="ECO:0000313" key="9">
    <source>
        <dbReference type="Proteomes" id="UP000042997"/>
    </source>
</evidence>
<feature type="transmembrane region" description="Helical" evidence="6">
    <location>
        <begin position="323"/>
        <end position="340"/>
    </location>
</feature>
<comment type="subcellular location">
    <subcellularLocation>
        <location evidence="1">Cell membrane</location>
        <topology evidence="1">Multi-pass membrane protein</topology>
    </subcellularLocation>
</comment>
<dbReference type="PANTHER" id="PTHR30619:SF7">
    <property type="entry name" value="BETA-LACTAMASE DOMAIN PROTEIN"/>
    <property type="match status" value="1"/>
</dbReference>
<sequence>MTESGRDDARLVPSAAAAWAATALGLHAGWQVALGLAAIAALCAAATLVPIRRGRFRAGAAPLLAALIVAAGFSAAVALRVWAVETHPLAGAAARDGWATLAVEPTEDPKRLGDSGFGGDQVLVPARVHRADLGAGRYTGGGAVVVFAPAEEWAELLPGQRVTLRGRLAESGGADLTVAVVRADGPPRSVQAPSRVQQWAGRIRKRLASASGAVLPPAAAGLLPGLVVGDTSRLPDDVRESFRVAGLTHLTAVSGANVSIVLGAVLLAVRGLGLGPRTGAALAAVALVAFVVVVRPSPSVLRAAAMGAIGLLALVTSRRRNGLPALAATVGVLLVAAPELATDAGFALSVAATAGLVLVAPLWVTRLRARGWPRAAAEVFAVSAAAFVVTAPIVAALSGTVSVVAIAANVLVAPVLPPLTVLGTTVAAVSAVSPAVAELLARGTAPMLWWILEVAARATALPLAEVPVPAGVSGAVAVVGGLVAARYLLRLRRGRPAGAPTVMSGGRGTIDR</sequence>
<feature type="transmembrane region" description="Helical" evidence="6">
    <location>
        <begin position="300"/>
        <end position="316"/>
    </location>
</feature>
<protein>
    <submittedName>
        <fullName evidence="8">ComEC operon protein</fullName>
    </submittedName>
</protein>
<evidence type="ECO:0000256" key="3">
    <source>
        <dbReference type="ARBA" id="ARBA00022692"/>
    </source>
</evidence>
<dbReference type="Pfam" id="PF03772">
    <property type="entry name" value="Competence"/>
    <property type="match status" value="1"/>
</dbReference>
<organism evidence="8 9">
    <name type="scientific">Rhodococcus ruber</name>
    <dbReference type="NCBI Taxonomy" id="1830"/>
    <lineage>
        <taxon>Bacteria</taxon>
        <taxon>Bacillati</taxon>
        <taxon>Actinomycetota</taxon>
        <taxon>Actinomycetes</taxon>
        <taxon>Mycobacteriales</taxon>
        <taxon>Nocardiaceae</taxon>
        <taxon>Rhodococcus</taxon>
    </lineage>
</organism>
<feature type="domain" description="ComEC/Rec2-related protein" evidence="7">
    <location>
        <begin position="226"/>
        <end position="491"/>
    </location>
</feature>
<feature type="transmembrane region" description="Helical" evidence="6">
    <location>
        <begin position="447"/>
        <end position="464"/>
    </location>
</feature>
<dbReference type="Proteomes" id="UP000042997">
    <property type="component" value="Unassembled WGS sequence"/>
</dbReference>